<evidence type="ECO:0000313" key="2">
    <source>
        <dbReference type="Proteomes" id="UP000244081"/>
    </source>
</evidence>
<sequence>MIKVGYSGSPKTRCYAFNKAIPKCAFDWKILKVEVGRSPSLNCKIAEEGENAMKYSLQRAGAEPLGYEFFLANDMQIEGAWLAGHQAVGNALSGEV</sequence>
<dbReference type="Proteomes" id="UP000244081">
    <property type="component" value="Unassembled WGS sequence"/>
</dbReference>
<accession>A0A2T5VCA9</accession>
<proteinExistence type="predicted"/>
<dbReference type="RefSeq" id="WP_146177359.1">
    <property type="nucleotide sequence ID" value="NZ_QAYG01000002.1"/>
</dbReference>
<keyword evidence="2" id="KW-1185">Reference proteome</keyword>
<name>A0A2T5VCA9_9HYPH</name>
<protein>
    <submittedName>
        <fullName evidence="1">Uncharacterized protein</fullName>
    </submittedName>
</protein>
<reference evidence="1 2" key="1">
    <citation type="submission" date="2018-04" db="EMBL/GenBank/DDBJ databases">
        <title>Genomic Encyclopedia of Archaeal and Bacterial Type Strains, Phase II (KMG-II): from individual species to whole genera.</title>
        <authorList>
            <person name="Goeker M."/>
        </authorList>
    </citation>
    <scope>NUCLEOTIDE SEQUENCE [LARGE SCALE GENOMIC DNA]</scope>
    <source>
        <strain evidence="1 2">DSM 23382</strain>
    </source>
</reference>
<organism evidence="1 2">
    <name type="scientific">Breoghania corrubedonensis</name>
    <dbReference type="NCBI Taxonomy" id="665038"/>
    <lineage>
        <taxon>Bacteria</taxon>
        <taxon>Pseudomonadati</taxon>
        <taxon>Pseudomonadota</taxon>
        <taxon>Alphaproteobacteria</taxon>
        <taxon>Hyphomicrobiales</taxon>
        <taxon>Stappiaceae</taxon>
        <taxon>Breoghania</taxon>
    </lineage>
</organism>
<evidence type="ECO:0000313" key="1">
    <source>
        <dbReference type="EMBL" id="PTW61376.1"/>
    </source>
</evidence>
<dbReference type="AlphaFoldDB" id="A0A2T5VCA9"/>
<gene>
    <name evidence="1" type="ORF">C8N35_10285</name>
</gene>
<comment type="caution">
    <text evidence="1">The sequence shown here is derived from an EMBL/GenBank/DDBJ whole genome shotgun (WGS) entry which is preliminary data.</text>
</comment>
<dbReference type="EMBL" id="QAYG01000002">
    <property type="protein sequence ID" value="PTW61376.1"/>
    <property type="molecule type" value="Genomic_DNA"/>
</dbReference>
<dbReference type="OrthoDB" id="7874519at2"/>